<gene>
    <name evidence="1" type="ORF">E5983_00360</name>
</gene>
<protein>
    <submittedName>
        <fullName evidence="1">Septum formation initiator family protein</fullName>
    </submittedName>
</protein>
<accession>A0A7X3G6N7</accession>
<dbReference type="PANTHER" id="PTHR40027:SF1">
    <property type="entry name" value="CELL DIVISION PROTEIN DIVIC"/>
    <property type="match status" value="1"/>
</dbReference>
<name>A0A7X3G6N7_9STRE</name>
<dbReference type="OrthoDB" id="2242646at2"/>
<dbReference type="Pfam" id="PF04977">
    <property type="entry name" value="DivIC"/>
    <property type="match status" value="1"/>
</dbReference>
<dbReference type="Proteomes" id="UP000461595">
    <property type="component" value="Unassembled WGS sequence"/>
</dbReference>
<dbReference type="EMBL" id="WSRS01000002">
    <property type="protein sequence ID" value="MVX58128.1"/>
    <property type="molecule type" value="Genomic_DNA"/>
</dbReference>
<evidence type="ECO:0000313" key="2">
    <source>
        <dbReference type="Proteomes" id="UP000461595"/>
    </source>
</evidence>
<dbReference type="PANTHER" id="PTHR40027">
    <property type="entry name" value="CELL DIVISION PROTEIN DIVIC"/>
    <property type="match status" value="1"/>
</dbReference>
<dbReference type="RefSeq" id="WP_160331962.1">
    <property type="nucleotide sequence ID" value="NZ_JAOBSU010000048.1"/>
</dbReference>
<dbReference type="GO" id="GO:0051301">
    <property type="term" value="P:cell division"/>
    <property type="evidence" value="ECO:0007669"/>
    <property type="project" value="InterPro"/>
</dbReference>
<sequence>MPKNVLQMKNAYIHEESSQRREQHDHRRQRNRFIGWVLILVVLLFILPIFNLVRNREVLEQRRKHYREMDQQYQQLEREEERLSNLAKKLEDDDYASKYMRARYYYSKDGETIYTIPDLLPK</sequence>
<organism evidence="1 2">
    <name type="scientific">Streptococcus danieliae</name>
    <dbReference type="NCBI Taxonomy" id="747656"/>
    <lineage>
        <taxon>Bacteria</taxon>
        <taxon>Bacillati</taxon>
        <taxon>Bacillota</taxon>
        <taxon>Bacilli</taxon>
        <taxon>Lactobacillales</taxon>
        <taxon>Streptococcaceae</taxon>
        <taxon>Streptococcus</taxon>
    </lineage>
</organism>
<proteinExistence type="predicted"/>
<dbReference type="InterPro" id="IPR007060">
    <property type="entry name" value="FtsL/DivIC"/>
</dbReference>
<dbReference type="AlphaFoldDB" id="A0A7X3G6N7"/>
<evidence type="ECO:0000313" key="1">
    <source>
        <dbReference type="EMBL" id="MVX58128.1"/>
    </source>
</evidence>
<reference evidence="1 2" key="1">
    <citation type="submission" date="2019-12" db="EMBL/GenBank/DDBJ databases">
        <title>Microbes associate with the intestines of laboratory mice.</title>
        <authorList>
            <person name="Navarre W."/>
            <person name="Wong E."/>
        </authorList>
    </citation>
    <scope>NUCLEOTIDE SEQUENCE [LARGE SCALE GENOMIC DNA]</scope>
    <source>
        <strain evidence="1 2">NM51_B2-22</strain>
    </source>
</reference>
<comment type="caution">
    <text evidence="1">The sequence shown here is derived from an EMBL/GenBank/DDBJ whole genome shotgun (WGS) entry which is preliminary data.</text>
</comment>
<dbReference type="InterPro" id="IPR039076">
    <property type="entry name" value="DivIC"/>
</dbReference>